<name>A0A6J4MT84_9ACTN</name>
<evidence type="ECO:0008006" key="2">
    <source>
        <dbReference type="Google" id="ProtNLM"/>
    </source>
</evidence>
<accession>A0A6J4MT84</accession>
<sequence length="380" mass="40907">MAPPTAPFWLERTADRGRHNDALAAAAGGRVGLEGVIEGLERAGRTARRSRLLRSPVVAGWRWDLRDELSRRWWPQGVTTSADAGAVDAGPATEELAGRRVVLTSSYSKEVGGVGHGARISVVDVTDPDRVRYQHVLLVKAVVAENGERDGAGGVAGGVRFEPVHSHAGGLVWHGDHLHVAATAKGFHTFRLSDIVAAGGLEGHRGLEGHGHPYLLPARFAHAARTEEGARAFRYSFLSSVREEGRVAVVAGEYAPPSGRGSTRLAEVTVDLTTGLPAVDEEGRVRPVLLGEGVRQAQGAVRAGGRWYVGTSNGRFRRGSTWVGPEARDGLEPRSFTRRAGVLPVGPEDLAAWPSRDELWTVTEYPGRRRLVVLDRTRLD</sequence>
<gene>
    <name evidence="1" type="ORF">AVDCRST_MAG36-3085</name>
</gene>
<reference evidence="1" key="1">
    <citation type="submission" date="2020-02" db="EMBL/GenBank/DDBJ databases">
        <authorList>
            <person name="Meier V. D."/>
        </authorList>
    </citation>
    <scope>NUCLEOTIDE SEQUENCE</scope>
    <source>
        <strain evidence="1">AVDCRST_MAG36</strain>
    </source>
</reference>
<evidence type="ECO:0000313" key="1">
    <source>
        <dbReference type="EMBL" id="CAA9366136.1"/>
    </source>
</evidence>
<organism evidence="1">
    <name type="scientific">uncultured Nocardioidaceae bacterium</name>
    <dbReference type="NCBI Taxonomy" id="253824"/>
    <lineage>
        <taxon>Bacteria</taxon>
        <taxon>Bacillati</taxon>
        <taxon>Actinomycetota</taxon>
        <taxon>Actinomycetes</taxon>
        <taxon>Propionibacteriales</taxon>
        <taxon>Nocardioidaceae</taxon>
        <taxon>environmental samples</taxon>
    </lineage>
</organism>
<dbReference type="EMBL" id="CADCUH010000195">
    <property type="protein sequence ID" value="CAA9366136.1"/>
    <property type="molecule type" value="Genomic_DNA"/>
</dbReference>
<proteinExistence type="predicted"/>
<dbReference type="AlphaFoldDB" id="A0A6J4MT84"/>
<protein>
    <recommendedName>
        <fullName evidence="2">Secreted protein</fullName>
    </recommendedName>
</protein>